<evidence type="ECO:0000313" key="10">
    <source>
        <dbReference type="EMBL" id="CAH8391173.1"/>
    </source>
</evidence>
<sequence length="479" mass="54779">MLEFYGLFPIVVSLILLKLCHSLYRWRSPKCKGRLPPGSMGFPIIGKTLEFMTPYDFNSVVSPYLKKRISRYGSKVFRTSLFGAKVIISTDHEVNMAMAKSSTQLGATESLRRLFGENSDFLQRKEIHKYVRNLTSRFVGPENLKTRLIQDIDVLSRNYFEMDDKAISSSFDIKEAATKMVVDLIVKKVIGEMESEAVKELGLCWTAFRTNWFSFSYNVPGTTVYRFVKARRKVTKLLKGLIQEKNTSKEGLGDFLEILFDEMKKDSAALDIDKAVNLIFTFFILSQETTPGILAATVKLVADHPNVMEELKREHEAVVENRGDNQTGLTWEEYKSMTFTHMVIKETLRFTSAQPTVHRIPTEDTQVGGYTVPAGWLFFGIPLVHFDEVKYEDPLKFNPWRWKGKDLHGTLSKDYIPFGAGATLCVGSEFAKCIIAVFLHHLSRFRWSLDPKTRVLRRYMLMFPAGCKVEIAKELSDQS</sequence>
<name>A0ABC8M4I9_ERUVS</name>
<dbReference type="InterPro" id="IPR017972">
    <property type="entry name" value="Cyt_P450_CS"/>
</dbReference>
<dbReference type="GO" id="GO:0046872">
    <property type="term" value="F:metal ion binding"/>
    <property type="evidence" value="ECO:0007669"/>
    <property type="project" value="UniProtKB-KW"/>
</dbReference>
<dbReference type="GO" id="GO:0016020">
    <property type="term" value="C:membrane"/>
    <property type="evidence" value="ECO:0007669"/>
    <property type="project" value="UniProtKB-SubCell"/>
</dbReference>
<comment type="cofactor">
    <cofactor evidence="8">
        <name>heme</name>
        <dbReference type="ChEBI" id="CHEBI:30413"/>
    </cofactor>
</comment>
<dbReference type="CDD" id="cd11043">
    <property type="entry name" value="CYP90-like"/>
    <property type="match status" value="1"/>
</dbReference>
<keyword evidence="5 8" id="KW-0479">Metal-binding</keyword>
<evidence type="ECO:0000256" key="9">
    <source>
        <dbReference type="RuleBase" id="RU000461"/>
    </source>
</evidence>
<keyword evidence="9" id="KW-0503">Monooxygenase</keyword>
<dbReference type="PANTHER" id="PTHR24286">
    <property type="entry name" value="CYTOCHROME P450 26"/>
    <property type="match status" value="1"/>
</dbReference>
<keyword evidence="9" id="KW-0560">Oxidoreductase</keyword>
<evidence type="ECO:0000256" key="8">
    <source>
        <dbReference type="PIRSR" id="PIRSR602403-1"/>
    </source>
</evidence>
<gene>
    <name evidence="10" type="ORF">ERUC_LOCUS43656</name>
</gene>
<comment type="caution">
    <text evidence="10">The sequence shown here is derived from an EMBL/GenBank/DDBJ whole genome shotgun (WGS) entry which is preliminary data.</text>
</comment>
<evidence type="ECO:0000313" key="11">
    <source>
        <dbReference type="Proteomes" id="UP001642260"/>
    </source>
</evidence>
<reference evidence="10 11" key="1">
    <citation type="submission" date="2022-03" db="EMBL/GenBank/DDBJ databases">
        <authorList>
            <person name="Macdonald S."/>
            <person name="Ahmed S."/>
            <person name="Newling K."/>
        </authorList>
    </citation>
    <scope>NUCLEOTIDE SEQUENCE [LARGE SCALE GENOMIC DNA]</scope>
</reference>
<comment type="subcellular location">
    <subcellularLocation>
        <location evidence="1">Membrane</location>
        <topology evidence="1">Single-pass membrane protein</topology>
    </subcellularLocation>
</comment>
<dbReference type="SUPFAM" id="SSF48264">
    <property type="entry name" value="Cytochrome P450"/>
    <property type="match status" value="1"/>
</dbReference>
<dbReference type="InterPro" id="IPR002403">
    <property type="entry name" value="Cyt_P450_E_grp-IV"/>
</dbReference>
<dbReference type="Proteomes" id="UP001642260">
    <property type="component" value="Unassembled WGS sequence"/>
</dbReference>
<keyword evidence="6" id="KW-1133">Transmembrane helix</keyword>
<dbReference type="Pfam" id="PF00067">
    <property type="entry name" value="p450"/>
    <property type="match status" value="1"/>
</dbReference>
<organism evidence="10 11">
    <name type="scientific">Eruca vesicaria subsp. sativa</name>
    <name type="common">Garden rocket</name>
    <name type="synonym">Eruca sativa</name>
    <dbReference type="NCBI Taxonomy" id="29727"/>
    <lineage>
        <taxon>Eukaryota</taxon>
        <taxon>Viridiplantae</taxon>
        <taxon>Streptophyta</taxon>
        <taxon>Embryophyta</taxon>
        <taxon>Tracheophyta</taxon>
        <taxon>Spermatophyta</taxon>
        <taxon>Magnoliopsida</taxon>
        <taxon>eudicotyledons</taxon>
        <taxon>Gunneridae</taxon>
        <taxon>Pentapetalae</taxon>
        <taxon>rosids</taxon>
        <taxon>malvids</taxon>
        <taxon>Brassicales</taxon>
        <taxon>Brassicaceae</taxon>
        <taxon>Brassiceae</taxon>
        <taxon>Eruca</taxon>
    </lineage>
</organism>
<dbReference type="PRINTS" id="PR00385">
    <property type="entry name" value="P450"/>
</dbReference>
<evidence type="ECO:0000256" key="5">
    <source>
        <dbReference type="ARBA" id="ARBA00022723"/>
    </source>
</evidence>
<keyword evidence="4" id="KW-0812">Transmembrane</keyword>
<dbReference type="PANTHER" id="PTHR24286:SF243">
    <property type="entry name" value="CYTOCHROME P450, FAMILY 702, SUBFAMILY A, POLYPEPTIDE 3"/>
    <property type="match status" value="1"/>
</dbReference>
<evidence type="ECO:0000256" key="2">
    <source>
        <dbReference type="ARBA" id="ARBA00010617"/>
    </source>
</evidence>
<evidence type="ECO:0000256" key="3">
    <source>
        <dbReference type="ARBA" id="ARBA00022617"/>
    </source>
</evidence>
<evidence type="ECO:0000256" key="7">
    <source>
        <dbReference type="ARBA" id="ARBA00023004"/>
    </source>
</evidence>
<proteinExistence type="inferred from homology"/>
<dbReference type="AlphaFoldDB" id="A0ABC8M4I9"/>
<evidence type="ECO:0000256" key="1">
    <source>
        <dbReference type="ARBA" id="ARBA00004167"/>
    </source>
</evidence>
<feature type="binding site" description="axial binding residue" evidence="8">
    <location>
        <position position="425"/>
    </location>
    <ligand>
        <name>heme</name>
        <dbReference type="ChEBI" id="CHEBI:30413"/>
    </ligand>
    <ligandPart>
        <name>Fe</name>
        <dbReference type="ChEBI" id="CHEBI:18248"/>
    </ligandPart>
</feature>
<dbReference type="PRINTS" id="PR00465">
    <property type="entry name" value="EP450IV"/>
</dbReference>
<keyword evidence="11" id="KW-1185">Reference proteome</keyword>
<keyword evidence="6" id="KW-0472">Membrane</keyword>
<dbReference type="GO" id="GO:0004497">
    <property type="term" value="F:monooxygenase activity"/>
    <property type="evidence" value="ECO:0007669"/>
    <property type="project" value="UniProtKB-KW"/>
</dbReference>
<evidence type="ECO:0000256" key="6">
    <source>
        <dbReference type="ARBA" id="ARBA00022989"/>
    </source>
</evidence>
<keyword evidence="7 8" id="KW-0408">Iron</keyword>
<dbReference type="PROSITE" id="PS00086">
    <property type="entry name" value="CYTOCHROME_P450"/>
    <property type="match status" value="1"/>
</dbReference>
<dbReference type="InterPro" id="IPR036396">
    <property type="entry name" value="Cyt_P450_sf"/>
</dbReference>
<evidence type="ECO:0000256" key="4">
    <source>
        <dbReference type="ARBA" id="ARBA00022692"/>
    </source>
</evidence>
<protein>
    <recommendedName>
        <fullName evidence="12">Cytochrome P450</fullName>
    </recommendedName>
</protein>
<comment type="similarity">
    <text evidence="2 9">Belongs to the cytochrome P450 family.</text>
</comment>
<dbReference type="InterPro" id="IPR001128">
    <property type="entry name" value="Cyt_P450"/>
</dbReference>
<keyword evidence="3 8" id="KW-0349">Heme</keyword>
<dbReference type="Gene3D" id="1.10.630.10">
    <property type="entry name" value="Cytochrome P450"/>
    <property type="match status" value="1"/>
</dbReference>
<dbReference type="EMBL" id="CAKOAT010931821">
    <property type="protein sequence ID" value="CAH8391173.1"/>
    <property type="molecule type" value="Genomic_DNA"/>
</dbReference>
<accession>A0ABC8M4I9</accession>
<evidence type="ECO:0008006" key="12">
    <source>
        <dbReference type="Google" id="ProtNLM"/>
    </source>
</evidence>